<organism evidence="2 3">
    <name type="scientific">Ornithinimicrobium avium</name>
    <dbReference type="NCBI Taxonomy" id="2283195"/>
    <lineage>
        <taxon>Bacteria</taxon>
        <taxon>Bacillati</taxon>
        <taxon>Actinomycetota</taxon>
        <taxon>Actinomycetes</taxon>
        <taxon>Micrococcales</taxon>
        <taxon>Ornithinimicrobiaceae</taxon>
        <taxon>Ornithinimicrobium</taxon>
    </lineage>
</organism>
<evidence type="ECO:0000313" key="2">
    <source>
        <dbReference type="EMBL" id="AXH95184.1"/>
    </source>
</evidence>
<gene>
    <name evidence="2" type="ORF">DV701_02605</name>
</gene>
<dbReference type="Proteomes" id="UP000253790">
    <property type="component" value="Chromosome"/>
</dbReference>
<accession>A0A345NJH6</accession>
<reference evidence="2 3" key="1">
    <citation type="submission" date="2018-07" db="EMBL/GenBank/DDBJ databases">
        <title>Complete genome sequencing of Ornithinimicrobium sp. AMA3305.</title>
        <authorList>
            <person name="Bae J.-W."/>
        </authorList>
    </citation>
    <scope>NUCLEOTIDE SEQUENCE [LARGE SCALE GENOMIC DNA]</scope>
    <source>
        <strain evidence="2 3">AMA3305</strain>
    </source>
</reference>
<sequence length="124" mass="13218">MSIPVDLTALGEALGRHDTAYLLTAGEPRPHVAEVFPELVEGVVVLEEPGRTARRTVGDRPAVTVLMPPRERGGYTLIVDGEGVLDEAGALRITPSTAVLHRASSWSGHEDHDSECGNDCRPIG</sequence>
<dbReference type="OrthoDB" id="8907583at2"/>
<name>A0A345NJH6_9MICO</name>
<proteinExistence type="predicted"/>
<evidence type="ECO:0000313" key="3">
    <source>
        <dbReference type="Proteomes" id="UP000253790"/>
    </source>
</evidence>
<feature type="region of interest" description="Disordered" evidence="1">
    <location>
        <begin position="105"/>
        <end position="124"/>
    </location>
</feature>
<dbReference type="RefSeq" id="WP_114926949.1">
    <property type="nucleotide sequence ID" value="NZ_CP031229.1"/>
</dbReference>
<keyword evidence="3" id="KW-1185">Reference proteome</keyword>
<dbReference type="EMBL" id="CP031229">
    <property type="protein sequence ID" value="AXH95184.1"/>
    <property type="molecule type" value="Genomic_DNA"/>
</dbReference>
<evidence type="ECO:0000256" key="1">
    <source>
        <dbReference type="SAM" id="MobiDB-lite"/>
    </source>
</evidence>
<dbReference type="KEGG" id="orn:DV701_02605"/>
<dbReference type="AlphaFoldDB" id="A0A345NJH6"/>
<protein>
    <submittedName>
        <fullName evidence="2">Pyridoxamine 5'-phosphate oxidase family protein</fullName>
    </submittedName>
</protein>